<reference evidence="2" key="2">
    <citation type="submission" date="2020-12" db="EMBL/GenBank/DDBJ databases">
        <authorList>
            <person name="Kanost M."/>
        </authorList>
    </citation>
    <scope>NUCLEOTIDE SEQUENCE</scope>
</reference>
<feature type="compositionally biased region" description="Polar residues" evidence="1">
    <location>
        <begin position="67"/>
        <end position="84"/>
    </location>
</feature>
<name>A0A921YZF1_MANSE</name>
<organism evidence="2 3">
    <name type="scientific">Manduca sexta</name>
    <name type="common">Tobacco hawkmoth</name>
    <name type="synonym">Tobacco hornworm</name>
    <dbReference type="NCBI Taxonomy" id="7130"/>
    <lineage>
        <taxon>Eukaryota</taxon>
        <taxon>Metazoa</taxon>
        <taxon>Ecdysozoa</taxon>
        <taxon>Arthropoda</taxon>
        <taxon>Hexapoda</taxon>
        <taxon>Insecta</taxon>
        <taxon>Pterygota</taxon>
        <taxon>Neoptera</taxon>
        <taxon>Endopterygota</taxon>
        <taxon>Lepidoptera</taxon>
        <taxon>Glossata</taxon>
        <taxon>Ditrysia</taxon>
        <taxon>Bombycoidea</taxon>
        <taxon>Sphingidae</taxon>
        <taxon>Sphinginae</taxon>
        <taxon>Sphingini</taxon>
        <taxon>Manduca</taxon>
    </lineage>
</organism>
<feature type="region of interest" description="Disordered" evidence="1">
    <location>
        <begin position="67"/>
        <end position="108"/>
    </location>
</feature>
<evidence type="ECO:0000313" key="2">
    <source>
        <dbReference type="EMBL" id="KAG6448708.1"/>
    </source>
</evidence>
<reference evidence="2" key="1">
    <citation type="journal article" date="2016" name="Insect Biochem. Mol. Biol.">
        <title>Multifaceted biological insights from a draft genome sequence of the tobacco hornworm moth, Manduca sexta.</title>
        <authorList>
            <person name="Kanost M.R."/>
            <person name="Arrese E.L."/>
            <person name="Cao X."/>
            <person name="Chen Y.R."/>
            <person name="Chellapilla S."/>
            <person name="Goldsmith M.R."/>
            <person name="Grosse-Wilde E."/>
            <person name="Heckel D.G."/>
            <person name="Herndon N."/>
            <person name="Jiang H."/>
            <person name="Papanicolaou A."/>
            <person name="Qu J."/>
            <person name="Soulages J.L."/>
            <person name="Vogel H."/>
            <person name="Walters J."/>
            <person name="Waterhouse R.M."/>
            <person name="Ahn S.J."/>
            <person name="Almeida F.C."/>
            <person name="An C."/>
            <person name="Aqrawi P."/>
            <person name="Bretschneider A."/>
            <person name="Bryant W.B."/>
            <person name="Bucks S."/>
            <person name="Chao H."/>
            <person name="Chevignon G."/>
            <person name="Christen J.M."/>
            <person name="Clarke D.F."/>
            <person name="Dittmer N.T."/>
            <person name="Ferguson L.C.F."/>
            <person name="Garavelou S."/>
            <person name="Gordon K.H.J."/>
            <person name="Gunaratna R.T."/>
            <person name="Han Y."/>
            <person name="Hauser F."/>
            <person name="He Y."/>
            <person name="Heidel-Fischer H."/>
            <person name="Hirsh A."/>
            <person name="Hu Y."/>
            <person name="Jiang H."/>
            <person name="Kalra D."/>
            <person name="Klinner C."/>
            <person name="Konig C."/>
            <person name="Kovar C."/>
            <person name="Kroll A.R."/>
            <person name="Kuwar S.S."/>
            <person name="Lee S.L."/>
            <person name="Lehman R."/>
            <person name="Li K."/>
            <person name="Li Z."/>
            <person name="Liang H."/>
            <person name="Lovelace S."/>
            <person name="Lu Z."/>
            <person name="Mansfield J.H."/>
            <person name="McCulloch K.J."/>
            <person name="Mathew T."/>
            <person name="Morton B."/>
            <person name="Muzny D.M."/>
            <person name="Neunemann D."/>
            <person name="Ongeri F."/>
            <person name="Pauchet Y."/>
            <person name="Pu L.L."/>
            <person name="Pyrousis I."/>
            <person name="Rao X.J."/>
            <person name="Redding A."/>
            <person name="Roesel C."/>
            <person name="Sanchez-Gracia A."/>
            <person name="Schaack S."/>
            <person name="Shukla A."/>
            <person name="Tetreau G."/>
            <person name="Wang Y."/>
            <person name="Xiong G.H."/>
            <person name="Traut W."/>
            <person name="Walsh T.K."/>
            <person name="Worley K.C."/>
            <person name="Wu D."/>
            <person name="Wu W."/>
            <person name="Wu Y.Q."/>
            <person name="Zhang X."/>
            <person name="Zou Z."/>
            <person name="Zucker H."/>
            <person name="Briscoe A.D."/>
            <person name="Burmester T."/>
            <person name="Clem R.J."/>
            <person name="Feyereisen R."/>
            <person name="Grimmelikhuijzen C.J.P."/>
            <person name="Hamodrakas S.J."/>
            <person name="Hansson B.S."/>
            <person name="Huguet E."/>
            <person name="Jermiin L.S."/>
            <person name="Lan Q."/>
            <person name="Lehman H.K."/>
            <person name="Lorenzen M."/>
            <person name="Merzendorfer H."/>
            <person name="Michalopoulos I."/>
            <person name="Morton D.B."/>
            <person name="Muthukrishnan S."/>
            <person name="Oakeshott J.G."/>
            <person name="Palmer W."/>
            <person name="Park Y."/>
            <person name="Passarelli A.L."/>
            <person name="Rozas J."/>
            <person name="Schwartz L.M."/>
            <person name="Smith W."/>
            <person name="Southgate A."/>
            <person name="Vilcinskas A."/>
            <person name="Vogt R."/>
            <person name="Wang P."/>
            <person name="Werren J."/>
            <person name="Yu X.Q."/>
            <person name="Zhou J.J."/>
            <person name="Brown S.J."/>
            <person name="Scherer S.E."/>
            <person name="Richards S."/>
            <person name="Blissard G.W."/>
        </authorList>
    </citation>
    <scope>NUCLEOTIDE SEQUENCE</scope>
</reference>
<dbReference type="AlphaFoldDB" id="A0A921YZF1"/>
<sequence>MTGGRSFICESPPRGSPRILQASPHWAPEFNACASQVLPSAHFDLVASLSSDNLSIFPRELRDTSQSTKPTCLLTSNSNRSPTALGTGRPSPATRRTSLCTPCTSKPTSAMSTLVCY</sequence>
<keyword evidence="3" id="KW-1185">Reference proteome</keyword>
<evidence type="ECO:0000256" key="1">
    <source>
        <dbReference type="SAM" id="MobiDB-lite"/>
    </source>
</evidence>
<dbReference type="EMBL" id="JH668360">
    <property type="protein sequence ID" value="KAG6448708.1"/>
    <property type="molecule type" value="Genomic_DNA"/>
</dbReference>
<feature type="region of interest" description="Disordered" evidence="1">
    <location>
        <begin position="1"/>
        <end position="20"/>
    </location>
</feature>
<proteinExistence type="predicted"/>
<evidence type="ECO:0000313" key="3">
    <source>
        <dbReference type="Proteomes" id="UP000791440"/>
    </source>
</evidence>
<comment type="caution">
    <text evidence="2">The sequence shown here is derived from an EMBL/GenBank/DDBJ whole genome shotgun (WGS) entry which is preliminary data.</text>
</comment>
<accession>A0A921YZF1</accession>
<dbReference type="Proteomes" id="UP000791440">
    <property type="component" value="Unassembled WGS sequence"/>
</dbReference>
<gene>
    <name evidence="2" type="ORF">O3G_MSEX005663</name>
</gene>
<protein>
    <submittedName>
        <fullName evidence="2">Uncharacterized protein</fullName>
    </submittedName>
</protein>
<feature type="compositionally biased region" description="Polar residues" evidence="1">
    <location>
        <begin position="94"/>
        <end position="108"/>
    </location>
</feature>